<dbReference type="AlphaFoldDB" id="A0AAV8ZA03"/>
<feature type="compositionally biased region" description="Basic residues" evidence="1">
    <location>
        <begin position="322"/>
        <end position="331"/>
    </location>
</feature>
<keyword evidence="3" id="KW-1185">Reference proteome</keyword>
<gene>
    <name evidence="2" type="ORF">NQ318_009386</name>
</gene>
<reference evidence="2" key="1">
    <citation type="journal article" date="2023" name="Insect Mol. Biol.">
        <title>Genome sequencing provides insights into the evolution of gene families encoding plant cell wall-degrading enzymes in longhorned beetles.</title>
        <authorList>
            <person name="Shin N.R."/>
            <person name="Okamura Y."/>
            <person name="Kirsch R."/>
            <person name="Pauchet Y."/>
        </authorList>
    </citation>
    <scope>NUCLEOTIDE SEQUENCE</scope>
    <source>
        <strain evidence="2">AMC_N1</strain>
    </source>
</reference>
<feature type="region of interest" description="Disordered" evidence="1">
    <location>
        <begin position="179"/>
        <end position="198"/>
    </location>
</feature>
<feature type="region of interest" description="Disordered" evidence="1">
    <location>
        <begin position="103"/>
        <end position="152"/>
    </location>
</feature>
<feature type="compositionally biased region" description="Basic and acidic residues" evidence="1">
    <location>
        <begin position="129"/>
        <end position="152"/>
    </location>
</feature>
<feature type="region of interest" description="Disordered" evidence="1">
    <location>
        <begin position="302"/>
        <end position="359"/>
    </location>
</feature>
<evidence type="ECO:0000313" key="3">
    <source>
        <dbReference type="Proteomes" id="UP001162162"/>
    </source>
</evidence>
<feature type="region of interest" description="Disordered" evidence="1">
    <location>
        <begin position="248"/>
        <end position="268"/>
    </location>
</feature>
<proteinExistence type="predicted"/>
<accession>A0AAV8ZA03</accession>
<comment type="caution">
    <text evidence="2">The sequence shown here is derived from an EMBL/GenBank/DDBJ whole genome shotgun (WGS) entry which is preliminary data.</text>
</comment>
<protein>
    <submittedName>
        <fullName evidence="2">Uncharacterized protein</fullName>
    </submittedName>
</protein>
<feature type="compositionally biased region" description="Polar residues" evidence="1">
    <location>
        <begin position="448"/>
        <end position="471"/>
    </location>
</feature>
<feature type="compositionally biased region" description="Basic residues" evidence="1">
    <location>
        <begin position="500"/>
        <end position="514"/>
    </location>
</feature>
<feature type="region of interest" description="Disordered" evidence="1">
    <location>
        <begin position="448"/>
        <end position="514"/>
    </location>
</feature>
<evidence type="ECO:0000313" key="2">
    <source>
        <dbReference type="EMBL" id="KAJ8959953.1"/>
    </source>
</evidence>
<organism evidence="2 3">
    <name type="scientific">Aromia moschata</name>
    <dbReference type="NCBI Taxonomy" id="1265417"/>
    <lineage>
        <taxon>Eukaryota</taxon>
        <taxon>Metazoa</taxon>
        <taxon>Ecdysozoa</taxon>
        <taxon>Arthropoda</taxon>
        <taxon>Hexapoda</taxon>
        <taxon>Insecta</taxon>
        <taxon>Pterygota</taxon>
        <taxon>Neoptera</taxon>
        <taxon>Endopterygota</taxon>
        <taxon>Coleoptera</taxon>
        <taxon>Polyphaga</taxon>
        <taxon>Cucujiformia</taxon>
        <taxon>Chrysomeloidea</taxon>
        <taxon>Cerambycidae</taxon>
        <taxon>Cerambycinae</taxon>
        <taxon>Callichromatini</taxon>
        <taxon>Aromia</taxon>
    </lineage>
</organism>
<dbReference type="Proteomes" id="UP001162162">
    <property type="component" value="Unassembled WGS sequence"/>
</dbReference>
<dbReference type="EMBL" id="JAPWTK010000010">
    <property type="protein sequence ID" value="KAJ8959953.1"/>
    <property type="molecule type" value="Genomic_DNA"/>
</dbReference>
<evidence type="ECO:0000256" key="1">
    <source>
        <dbReference type="SAM" id="MobiDB-lite"/>
    </source>
</evidence>
<name>A0AAV8ZA03_9CUCU</name>
<sequence length="514" mass="58868">MPYYSDLGLSGIPSSSVYSSLFLPGPYSNHSSIIASNFSHSKPLPRHFRGGYKPHLSTISELRRINSPNLYHTSPKVNLHPIKRINTADIDVSVNKYKKYEKYEKPKTEHVEKKTPEQTPSPKRSPRASLEDKEPSREARPNPNIRRDRATVRLHTVHNDTLQREIGAVRSWRDNFKPEELDGKFEDTSSAPKKMRKTPGQILKEKFLIRSRSKENMLKPESKRLSRKRSVRKSPSFHDICEAITSDNIDEDLNPGQPTEVQRRQTRQLSGDRILKEIRRTSTNLSEDDLQILDAILAEQNDSKNESETAIDDEGVFESRGSVRKKKAIRKKSNDNLTLEDRPSTVRKSHSREKLDENEAKLALKRRSTKKRLRPSTNLSRDSLTEKNIERTAFKPKPVITGSGDIEETKPSLKAVVDEIQVKEAPTPKKEKKFRFNVIVEVDEEVSTNKSTASPTKKTEKFSFSNDNKGTVQLPKARSPIITSILKKRPLSHNGQVIQQKRKKRQNRATSKRH</sequence>
<feature type="compositionally biased region" description="Basic and acidic residues" evidence="1">
    <location>
        <begin position="103"/>
        <end position="116"/>
    </location>
</feature>